<proteinExistence type="predicted"/>
<reference evidence="2" key="1">
    <citation type="submission" date="2016-11" db="UniProtKB">
        <authorList>
            <consortium name="WormBaseParasite"/>
        </authorList>
    </citation>
    <scope>IDENTIFICATION</scope>
</reference>
<keyword evidence="1" id="KW-1185">Reference proteome</keyword>
<evidence type="ECO:0000313" key="1">
    <source>
        <dbReference type="Proteomes" id="UP000095283"/>
    </source>
</evidence>
<dbReference type="Proteomes" id="UP000095283">
    <property type="component" value="Unplaced"/>
</dbReference>
<dbReference type="WBParaSite" id="Hba_04520">
    <property type="protein sequence ID" value="Hba_04520"/>
    <property type="gene ID" value="Hba_04520"/>
</dbReference>
<accession>A0A1I7WHN9</accession>
<dbReference type="AlphaFoldDB" id="A0A1I7WHN9"/>
<sequence>MHILPLRESNASYSFRVSRNSAAYERDFAPPSLSQVPVQSYLLVDHWCKSIA</sequence>
<evidence type="ECO:0000313" key="2">
    <source>
        <dbReference type="WBParaSite" id="Hba_04520"/>
    </source>
</evidence>
<name>A0A1I7WHN9_HETBA</name>
<organism evidence="1 2">
    <name type="scientific">Heterorhabditis bacteriophora</name>
    <name type="common">Entomopathogenic nematode worm</name>
    <dbReference type="NCBI Taxonomy" id="37862"/>
    <lineage>
        <taxon>Eukaryota</taxon>
        <taxon>Metazoa</taxon>
        <taxon>Ecdysozoa</taxon>
        <taxon>Nematoda</taxon>
        <taxon>Chromadorea</taxon>
        <taxon>Rhabditida</taxon>
        <taxon>Rhabditina</taxon>
        <taxon>Rhabditomorpha</taxon>
        <taxon>Strongyloidea</taxon>
        <taxon>Heterorhabditidae</taxon>
        <taxon>Heterorhabditis</taxon>
    </lineage>
</organism>
<protein>
    <submittedName>
        <fullName evidence="2">Uncharacterized protein</fullName>
    </submittedName>
</protein>